<feature type="compositionally biased region" description="Basic residues" evidence="3">
    <location>
        <begin position="290"/>
        <end position="301"/>
    </location>
</feature>
<dbReference type="PANTHER" id="PTHR12585:SF69">
    <property type="entry name" value="FI11703P"/>
    <property type="match status" value="1"/>
</dbReference>
<proteinExistence type="predicted"/>
<comment type="subcellular location">
    <subcellularLocation>
        <location evidence="1">Nucleus</location>
    </subcellularLocation>
</comment>
<evidence type="ECO:0000313" key="6">
    <source>
        <dbReference type="Proteomes" id="UP000316726"/>
    </source>
</evidence>
<dbReference type="GO" id="GO:1990414">
    <property type="term" value="P:replication-born double-strand break repair via sister chromatid exchange"/>
    <property type="evidence" value="ECO:0007669"/>
    <property type="project" value="TreeGrafter"/>
</dbReference>
<protein>
    <recommendedName>
        <fullName evidence="4">Rad21/Rec8-like protein N-terminal domain-containing protein</fullName>
    </recommendedName>
</protein>
<evidence type="ECO:0000256" key="3">
    <source>
        <dbReference type="SAM" id="MobiDB-lite"/>
    </source>
</evidence>
<dbReference type="GO" id="GO:0003682">
    <property type="term" value="F:chromatin binding"/>
    <property type="evidence" value="ECO:0007669"/>
    <property type="project" value="TreeGrafter"/>
</dbReference>
<dbReference type="Pfam" id="PF04825">
    <property type="entry name" value="Rad21_Rec8_N"/>
    <property type="match status" value="1"/>
</dbReference>
<feature type="domain" description="Rad21/Rec8-like protein N-terminal" evidence="4">
    <location>
        <begin position="1"/>
        <end position="89"/>
    </location>
</feature>
<feature type="region of interest" description="Disordered" evidence="3">
    <location>
        <begin position="102"/>
        <end position="121"/>
    </location>
</feature>
<feature type="compositionally biased region" description="Polar residues" evidence="3">
    <location>
        <begin position="102"/>
        <end position="117"/>
    </location>
</feature>
<dbReference type="OrthoDB" id="10071381at2759"/>
<evidence type="ECO:0000313" key="5">
    <source>
        <dbReference type="EMBL" id="QDZ20391.1"/>
    </source>
</evidence>
<sequence length="567" mass="62819">MFFGIQILGKKQPLSTAWLLGCGRKIGKKKIMREDILRTCDMIMSPVVPLALRLSAILMSGVILIFHQKQQYILDDARSVRRRSRKRHCGADRATSASTVRLKSGVSRQATSRTHTAAKTEDTVTFRSTRCDETRNEVSKHVEEIFLQEFLSTQPESSDLGQSLDKRSLEYFSSGSALKAREDSSMSYSPHRYAGGVRSSLESQQLDIQIGEDTFMPMPDEGEGNMPEAFQDDMMKDFFFTTDGQQQVSQPADVSNADGPHVPEGSAVLASEDRGGEQEAEVAQVVNQKKPARGRKRKSTKVHLDRSSISLPRETIRDWLRDASDIICSQPLLERRNAAGKRKSLKSAAASSSSILREACAELLDLFSADPSEDAAAENSEGQVNSDGNIEMEILRQQDGNLSPRRVSDAVFYTSSEEEGGVRDVMGEFDQDNPEFVQAPFLLPPTDEFVLPETNEADQLDLPLGRQYENIAFTPLRLPTQPSQTAGDSPYDFSAEARTKVLDFFASQSQGDGDAGSAINFSRLMSTHSIKRSDVARVFFHTLVLHSRGEVRMAQTEDMSLLVNVLA</sequence>
<reference evidence="5 6" key="1">
    <citation type="submission" date="2018-07" db="EMBL/GenBank/DDBJ databases">
        <title>The complete nuclear genome of the prasinophyte Chloropicon primus (CCMP1205).</title>
        <authorList>
            <person name="Pombert J.-F."/>
            <person name="Otis C."/>
            <person name="Turmel M."/>
            <person name="Lemieux C."/>
        </authorList>
    </citation>
    <scope>NUCLEOTIDE SEQUENCE [LARGE SCALE GENOMIC DNA]</scope>
    <source>
        <strain evidence="5 6">CCMP1205</strain>
    </source>
</reference>
<dbReference type="GO" id="GO:0007062">
    <property type="term" value="P:sister chromatid cohesion"/>
    <property type="evidence" value="ECO:0007669"/>
    <property type="project" value="InterPro"/>
</dbReference>
<evidence type="ECO:0000256" key="1">
    <source>
        <dbReference type="ARBA" id="ARBA00004123"/>
    </source>
</evidence>
<accession>A0A5B8MJD8</accession>
<dbReference type="EMBL" id="CP031037">
    <property type="protein sequence ID" value="QDZ20391.1"/>
    <property type="molecule type" value="Genomic_DNA"/>
</dbReference>
<keyword evidence="2" id="KW-0539">Nucleus</keyword>
<dbReference type="InterPro" id="IPR006910">
    <property type="entry name" value="Rad21_Rec8_N"/>
</dbReference>
<dbReference type="AlphaFoldDB" id="A0A5B8MJD8"/>
<evidence type="ECO:0000259" key="4">
    <source>
        <dbReference type="Pfam" id="PF04825"/>
    </source>
</evidence>
<organism evidence="5 6">
    <name type="scientific">Chloropicon primus</name>
    <dbReference type="NCBI Taxonomy" id="1764295"/>
    <lineage>
        <taxon>Eukaryota</taxon>
        <taxon>Viridiplantae</taxon>
        <taxon>Chlorophyta</taxon>
        <taxon>Chloropicophyceae</taxon>
        <taxon>Chloropicales</taxon>
        <taxon>Chloropicaceae</taxon>
        <taxon>Chloropicon</taxon>
    </lineage>
</organism>
<evidence type="ECO:0000256" key="2">
    <source>
        <dbReference type="ARBA" id="ARBA00023242"/>
    </source>
</evidence>
<dbReference type="GO" id="GO:0008278">
    <property type="term" value="C:cohesin complex"/>
    <property type="evidence" value="ECO:0007669"/>
    <property type="project" value="InterPro"/>
</dbReference>
<gene>
    <name evidence="5" type="ORF">A3770_04p29090</name>
</gene>
<keyword evidence="6" id="KW-1185">Reference proteome</keyword>
<dbReference type="Proteomes" id="UP000316726">
    <property type="component" value="Chromosome 4"/>
</dbReference>
<dbReference type="PANTHER" id="PTHR12585">
    <property type="entry name" value="SCC1 / RAD21 FAMILY MEMBER"/>
    <property type="match status" value="1"/>
</dbReference>
<dbReference type="InterPro" id="IPR039781">
    <property type="entry name" value="Rad21/Rec8-like"/>
</dbReference>
<dbReference type="STRING" id="1764295.A0A5B8MJD8"/>
<dbReference type="GO" id="GO:0005634">
    <property type="term" value="C:nucleus"/>
    <property type="evidence" value="ECO:0007669"/>
    <property type="project" value="UniProtKB-SubCell"/>
</dbReference>
<name>A0A5B8MJD8_9CHLO</name>
<feature type="region of interest" description="Disordered" evidence="3">
    <location>
        <begin position="245"/>
        <end position="306"/>
    </location>
</feature>